<protein>
    <recommendedName>
        <fullName evidence="1">NAD(P)-binding domain-containing protein</fullName>
    </recommendedName>
</protein>
<reference evidence="2 3" key="1">
    <citation type="journal article" date="2023" name="Nat. Commun.">
        <title>Origin of minicircular mitochondrial genomes in red algae.</title>
        <authorList>
            <person name="Lee Y."/>
            <person name="Cho C.H."/>
            <person name="Lee Y.M."/>
            <person name="Park S.I."/>
            <person name="Yang J.H."/>
            <person name="West J.A."/>
            <person name="Bhattacharya D."/>
            <person name="Yoon H.S."/>
        </authorList>
    </citation>
    <scope>NUCLEOTIDE SEQUENCE [LARGE SCALE GENOMIC DNA]</scope>
    <source>
        <strain evidence="2 3">CCMP1338</strain>
        <tissue evidence="2">Whole cell</tissue>
    </source>
</reference>
<dbReference type="AlphaFoldDB" id="A0AAV8URX4"/>
<name>A0AAV8URX4_9RHOD</name>
<dbReference type="InterPro" id="IPR036291">
    <property type="entry name" value="NAD(P)-bd_dom_sf"/>
</dbReference>
<dbReference type="Gene3D" id="3.40.50.720">
    <property type="entry name" value="NAD(P)-binding Rossmann-like Domain"/>
    <property type="match status" value="1"/>
</dbReference>
<comment type="caution">
    <text evidence="2">The sequence shown here is derived from an EMBL/GenBank/DDBJ whole genome shotgun (WGS) entry which is preliminary data.</text>
</comment>
<gene>
    <name evidence="2" type="ORF">NDN08_001822</name>
</gene>
<dbReference type="SUPFAM" id="SSF51735">
    <property type="entry name" value="NAD(P)-binding Rossmann-fold domains"/>
    <property type="match status" value="1"/>
</dbReference>
<evidence type="ECO:0000259" key="1">
    <source>
        <dbReference type="Pfam" id="PF13460"/>
    </source>
</evidence>
<feature type="domain" description="NAD(P)-binding" evidence="1">
    <location>
        <begin position="94"/>
        <end position="273"/>
    </location>
</feature>
<dbReference type="InterPro" id="IPR016040">
    <property type="entry name" value="NAD(P)-bd_dom"/>
</dbReference>
<organism evidence="2 3">
    <name type="scientific">Rhodosorus marinus</name>
    <dbReference type="NCBI Taxonomy" id="101924"/>
    <lineage>
        <taxon>Eukaryota</taxon>
        <taxon>Rhodophyta</taxon>
        <taxon>Stylonematophyceae</taxon>
        <taxon>Stylonematales</taxon>
        <taxon>Stylonemataceae</taxon>
        <taxon>Rhodosorus</taxon>
    </lineage>
</organism>
<keyword evidence="3" id="KW-1185">Reference proteome</keyword>
<dbReference type="Pfam" id="PF13460">
    <property type="entry name" value="NAD_binding_10"/>
    <property type="match status" value="1"/>
</dbReference>
<accession>A0AAV8URX4</accession>
<proteinExistence type="predicted"/>
<evidence type="ECO:0000313" key="2">
    <source>
        <dbReference type="EMBL" id="KAJ8905315.1"/>
    </source>
</evidence>
<dbReference type="Proteomes" id="UP001157974">
    <property type="component" value="Unassembled WGS sequence"/>
</dbReference>
<dbReference type="PANTHER" id="PTHR15020">
    <property type="entry name" value="FLAVIN REDUCTASE-RELATED"/>
    <property type="match status" value="1"/>
</dbReference>
<sequence length="325" mass="35425">MGRMFGFVCGFGPGVERRFNRKRCELRMVRAAKLRAETTKGKKVDDLIDDIQNKRMGRGYVFYGERKSSADSEEENRYFAGEVGTKANSVLVTGATGEVGSWIVLGLINAGFNVRILTRRAEDAETMFGLDGSNVDVFVGDLNNDADVKEAIDGSVAVVCASGSRNPVGANSYKSVDYEGVQRLVRYAEESLVKKFVLISCNRSNSFLGNSSKWKRQGEDCVSSSKVSHSILRLAKTQSEPGNVKGITTEASENQSGSISREDVAAVVTNLLLTEAGYIFDEGVIEGPTTGQPILKNFTAPLYNTNSVLEPGSQEEEDVFEKFMA</sequence>
<dbReference type="EMBL" id="JAMWBK010000005">
    <property type="protein sequence ID" value="KAJ8905315.1"/>
    <property type="molecule type" value="Genomic_DNA"/>
</dbReference>
<evidence type="ECO:0000313" key="3">
    <source>
        <dbReference type="Proteomes" id="UP001157974"/>
    </source>
</evidence>
<dbReference type="PANTHER" id="PTHR15020:SF50">
    <property type="entry name" value="UPF0659 PROTEIN YMR090W"/>
    <property type="match status" value="1"/>
</dbReference>